<keyword evidence="12 17" id="KW-0460">Magnesium</keyword>
<evidence type="ECO:0000256" key="6">
    <source>
        <dbReference type="ARBA" id="ARBA00022723"/>
    </source>
</evidence>
<evidence type="ECO:0000259" key="20">
    <source>
        <dbReference type="PROSITE" id="PS50227"/>
    </source>
</evidence>
<dbReference type="SUPFAM" id="SSF57535">
    <property type="entry name" value="Complement control module/SCR domain"/>
    <property type="match status" value="30"/>
</dbReference>
<evidence type="ECO:0000256" key="13">
    <source>
        <dbReference type="ARBA" id="ARBA00023152"/>
    </source>
</evidence>
<keyword evidence="10 17" id="KW-0418">Kinase</keyword>
<feature type="domain" description="Sushi" evidence="21">
    <location>
        <begin position="2599"/>
        <end position="2656"/>
    </location>
</feature>
<dbReference type="NCBIfam" id="TIGR01064">
    <property type="entry name" value="pyruv_kin"/>
    <property type="match status" value="1"/>
</dbReference>
<protein>
    <recommendedName>
        <fullName evidence="4 17">Pyruvate kinase</fullName>
        <ecNumber evidence="4 17">2.7.1.40</ecNumber>
    </recommendedName>
</protein>
<evidence type="ECO:0000259" key="21">
    <source>
        <dbReference type="PROSITE" id="PS50923"/>
    </source>
</evidence>
<feature type="domain" description="Sushi" evidence="21">
    <location>
        <begin position="2107"/>
        <end position="2164"/>
    </location>
</feature>
<organism evidence="22 23">
    <name type="scientific">Thecamonas trahens ATCC 50062</name>
    <dbReference type="NCBI Taxonomy" id="461836"/>
    <lineage>
        <taxon>Eukaryota</taxon>
        <taxon>Apusozoa</taxon>
        <taxon>Apusomonadida</taxon>
        <taxon>Apusomonadidae</taxon>
        <taxon>Thecamonas</taxon>
    </lineage>
</organism>
<dbReference type="GO" id="GO:0016301">
    <property type="term" value="F:kinase activity"/>
    <property type="evidence" value="ECO:0007669"/>
    <property type="project" value="UniProtKB-KW"/>
</dbReference>
<feature type="transmembrane region" description="Helical" evidence="19">
    <location>
        <begin position="3331"/>
        <end position="3352"/>
    </location>
</feature>
<dbReference type="InterPro" id="IPR001697">
    <property type="entry name" value="Pyr_Knase"/>
</dbReference>
<dbReference type="Gene3D" id="2.60.40.10">
    <property type="entry name" value="Immunoglobulins"/>
    <property type="match status" value="1"/>
</dbReference>
<feature type="domain" description="Sushi" evidence="21">
    <location>
        <begin position="1800"/>
        <end position="1864"/>
    </location>
</feature>
<dbReference type="Pfam" id="PF24633">
    <property type="entry name" value="DUF7630"/>
    <property type="match status" value="1"/>
</dbReference>
<feature type="domain" description="Sushi" evidence="21">
    <location>
        <begin position="2724"/>
        <end position="2781"/>
    </location>
</feature>
<keyword evidence="13 17" id="KW-0324">Glycolysis</keyword>
<evidence type="ECO:0000256" key="2">
    <source>
        <dbReference type="ARBA" id="ARBA00004997"/>
    </source>
</evidence>
<dbReference type="GO" id="GO:0004743">
    <property type="term" value="F:pyruvate kinase activity"/>
    <property type="evidence" value="ECO:0007669"/>
    <property type="project" value="UniProtKB-EC"/>
</dbReference>
<feature type="domain" description="G-protein coupled receptors family 2 profile 1" evidence="20">
    <location>
        <begin position="894"/>
        <end position="944"/>
    </location>
</feature>
<dbReference type="InterPro" id="IPR051277">
    <property type="entry name" value="SEZ6_CSMD_C4BPB_Regulators"/>
</dbReference>
<keyword evidence="19" id="KW-0812">Transmembrane</keyword>
<evidence type="ECO:0000256" key="16">
    <source>
        <dbReference type="PROSITE-ProRule" id="PRU00087"/>
    </source>
</evidence>
<dbReference type="OrthoDB" id="6427340at2759"/>
<feature type="domain" description="Sushi" evidence="21">
    <location>
        <begin position="1193"/>
        <end position="1252"/>
    </location>
</feature>
<dbReference type="CDD" id="cd00033">
    <property type="entry name" value="CCP"/>
    <property type="match status" value="24"/>
</dbReference>
<feature type="domain" description="Sushi" evidence="21">
    <location>
        <begin position="1066"/>
        <end position="1125"/>
    </location>
</feature>
<dbReference type="InterPro" id="IPR015806">
    <property type="entry name" value="Pyrv_Knase_insert_dom_sf"/>
</dbReference>
<feature type="region of interest" description="Disordered" evidence="18">
    <location>
        <begin position="587"/>
        <end position="689"/>
    </location>
</feature>
<comment type="similarity">
    <text evidence="3 17">Belongs to the pyruvate kinase family.</text>
</comment>
<feature type="domain" description="Sushi" evidence="21">
    <location>
        <begin position="1739"/>
        <end position="1797"/>
    </location>
</feature>
<evidence type="ECO:0000256" key="12">
    <source>
        <dbReference type="ARBA" id="ARBA00022842"/>
    </source>
</evidence>
<dbReference type="SUPFAM" id="SSF51621">
    <property type="entry name" value="Phosphoenolpyruvate/pyruvate domain"/>
    <property type="match status" value="1"/>
</dbReference>
<dbReference type="InterPro" id="IPR035976">
    <property type="entry name" value="Sushi/SCR/CCP_sf"/>
</dbReference>
<dbReference type="STRING" id="461836.A0A0L0DUK4"/>
<feature type="domain" description="Sushi" evidence="21">
    <location>
        <begin position="1128"/>
        <end position="1190"/>
    </location>
</feature>
<feature type="domain" description="Sushi" evidence="21">
    <location>
        <begin position="2841"/>
        <end position="2899"/>
    </location>
</feature>
<feature type="domain" description="Sushi" evidence="21">
    <location>
        <begin position="1255"/>
        <end position="1319"/>
    </location>
</feature>
<feature type="domain" description="Sushi" evidence="21">
    <location>
        <begin position="2473"/>
        <end position="2530"/>
    </location>
</feature>
<dbReference type="Pfam" id="PF00224">
    <property type="entry name" value="PK"/>
    <property type="match status" value="1"/>
</dbReference>
<dbReference type="EMBL" id="GL349503">
    <property type="protein sequence ID" value="KNC55736.1"/>
    <property type="molecule type" value="Genomic_DNA"/>
</dbReference>
<keyword evidence="5 17" id="KW-0808">Transferase</keyword>
<dbReference type="GO" id="GO:0005524">
    <property type="term" value="F:ATP binding"/>
    <property type="evidence" value="ECO:0007669"/>
    <property type="project" value="UniProtKB-KW"/>
</dbReference>
<dbReference type="SUPFAM" id="SSF50800">
    <property type="entry name" value="PK beta-barrel domain-like"/>
    <property type="match status" value="1"/>
</dbReference>
<dbReference type="InterPro" id="IPR001879">
    <property type="entry name" value="GPCR_2_extracellular_dom"/>
</dbReference>
<evidence type="ECO:0000256" key="8">
    <source>
        <dbReference type="ARBA" id="ARBA00022737"/>
    </source>
</evidence>
<dbReference type="GO" id="GO:0016020">
    <property type="term" value="C:membrane"/>
    <property type="evidence" value="ECO:0007669"/>
    <property type="project" value="InterPro"/>
</dbReference>
<evidence type="ECO:0000256" key="17">
    <source>
        <dbReference type="RuleBase" id="RU000504"/>
    </source>
</evidence>
<dbReference type="InterPro" id="IPR056047">
    <property type="entry name" value="CRMPA-like_DUF7630"/>
</dbReference>
<evidence type="ECO:0000256" key="14">
    <source>
        <dbReference type="ARBA" id="ARBA00023157"/>
    </source>
</evidence>
<feature type="domain" description="Sushi" evidence="21">
    <location>
        <begin position="1621"/>
        <end position="1674"/>
    </location>
</feature>
<dbReference type="GO" id="GO:0004930">
    <property type="term" value="F:G protein-coupled receptor activity"/>
    <property type="evidence" value="ECO:0007669"/>
    <property type="project" value="InterPro"/>
</dbReference>
<evidence type="ECO:0000256" key="5">
    <source>
        <dbReference type="ARBA" id="ARBA00022679"/>
    </source>
</evidence>
<dbReference type="PANTHER" id="PTHR45656:SF4">
    <property type="entry name" value="PROTEIN CBR-CLEC-78"/>
    <property type="match status" value="1"/>
</dbReference>
<feature type="domain" description="Sushi" evidence="21">
    <location>
        <begin position="1867"/>
        <end position="1925"/>
    </location>
</feature>
<evidence type="ECO:0000256" key="7">
    <source>
        <dbReference type="ARBA" id="ARBA00022729"/>
    </source>
</evidence>
<dbReference type="OMA" id="IGETCGT"/>
<keyword evidence="7" id="KW-0732">Signal</keyword>
<dbReference type="RefSeq" id="XP_013752915.1">
    <property type="nucleotide sequence ID" value="XM_013897461.1"/>
</dbReference>
<keyword evidence="8" id="KW-0677">Repeat</keyword>
<evidence type="ECO:0000256" key="10">
    <source>
        <dbReference type="ARBA" id="ARBA00022777"/>
    </source>
</evidence>
<dbReference type="GeneID" id="25570331"/>
<dbReference type="InterPro" id="IPR000436">
    <property type="entry name" value="Sushi_SCR_CCP_dom"/>
</dbReference>
<evidence type="ECO:0000256" key="9">
    <source>
        <dbReference type="ARBA" id="ARBA00022741"/>
    </source>
</evidence>
<keyword evidence="6" id="KW-0479">Metal-binding</keyword>
<evidence type="ECO:0000256" key="11">
    <source>
        <dbReference type="ARBA" id="ARBA00022840"/>
    </source>
</evidence>
<dbReference type="InterPro" id="IPR011037">
    <property type="entry name" value="Pyrv_Knase-like_insert_dom_sf"/>
</dbReference>
<comment type="cofactor">
    <cofactor evidence="1">
        <name>K(+)</name>
        <dbReference type="ChEBI" id="CHEBI:29103"/>
    </cofactor>
</comment>
<dbReference type="SMART" id="SM01411">
    <property type="entry name" value="Ephrin_rec_like"/>
    <property type="match status" value="2"/>
</dbReference>
<proteinExistence type="inferred from homology"/>
<feature type="domain" description="Sushi" evidence="21">
    <location>
        <begin position="938"/>
        <end position="997"/>
    </location>
</feature>
<dbReference type="Pfam" id="PF02887">
    <property type="entry name" value="PK_C"/>
    <property type="match status" value="1"/>
</dbReference>
<feature type="domain" description="Sushi" evidence="21">
    <location>
        <begin position="1986"/>
        <end position="2038"/>
    </location>
</feature>
<dbReference type="PANTHER" id="PTHR45656">
    <property type="entry name" value="PROTEIN CBR-CLEC-78"/>
    <property type="match status" value="1"/>
</dbReference>
<evidence type="ECO:0000256" key="15">
    <source>
        <dbReference type="ARBA" id="ARBA00023317"/>
    </source>
</evidence>
<dbReference type="InterPro" id="IPR017868">
    <property type="entry name" value="Filamin/ABP280_repeat-like"/>
</dbReference>
<keyword evidence="19" id="KW-1133">Transmembrane helix</keyword>
<dbReference type="PROSITE" id="PS50923">
    <property type="entry name" value="SUSHI"/>
    <property type="match status" value="26"/>
</dbReference>
<evidence type="ECO:0000256" key="19">
    <source>
        <dbReference type="SAM" id="Phobius"/>
    </source>
</evidence>
<evidence type="ECO:0000313" key="22">
    <source>
        <dbReference type="EMBL" id="KNC55736.1"/>
    </source>
</evidence>
<dbReference type="Pfam" id="PF00084">
    <property type="entry name" value="Sushi"/>
    <property type="match status" value="20"/>
</dbReference>
<dbReference type="PROSITE" id="PS50194">
    <property type="entry name" value="FILAMIN_REPEAT"/>
    <property type="match status" value="1"/>
</dbReference>
<sequence length="3429" mass="346372">MFFSLDAHSRLLATSVATLGPASWPLIPELLRAGVNVFRVNFSHIDVTNKEHTATTLATLQTIRSAAEELGLGDSVGVLADLCGPKVRCNGFAAPGTIMLTAGESVVLEASDDDGEPGIIRTGIYDLVAELSVGHRVLLDDGIMALEVHRRESENRVVCEVKVGGVLKANKGINVPDLAVAGIKALTDKDRADAAWIVAHAPELVDYFALSFVQRPEDVFELRTHLANLVNGNDTDADANQPVWGIIAKIEKPQAVEAIVDIVGVADGVMVARGDLGIECELHRVPRMQKRIIEVANLAGKPVITATQMLESMQQAPTPTRAEIADVANAIFDGTDAVMLSGESAVGKYPIEAVATMVRVARDAEIDHARIHVPSVVQKDIHAFMRTSRPSVTLDTAERTAALGVAAVLTASFVGAHGIVVLPATTDYNSVLLVACTRPKPKALIIAVEHSRRSVRRHILCGGVFPLYVPPYTSADDAMVKVEASIAAFHLVDDYDSLVICSAFHRTYPLLSNLVRIYEFGEASRALVARGRWAAAVDFVRAHSADIAHIDDSPPLSSSPSTIADHAAAAGAPPLVSSATASASSAAHSGLAVSEPNHPSSLPPFRRLHSDTPDSSPLGDILEDLPSPSAASGTDSPEMLDSTSSGSYPIPIRVGRSRKLPEPVDRGAPGVPPRASSATPPHSASSSGAAPWRVLVNSVRSPLSWSTSSVLGSESYYQTSNYHIGHTMGLNIPSGHVVDGIRVALAYSRFCSEICSARSVKIALKTSSGAAVAGAVEKSVTTILGTSGILTAGSTSDTWGMTGSSAAIRNALRSSTFGVAITVKGFVEQTFTTTFTTRSGSSIQPLRYEKPEYKTEADVVSTRRLSTWRVTIAATDISATVTSHLYQCPTSGSWPTTNAGSTASISCPAGYTGSHTRYCNPSTYGWNSPVYSCSKITNFCPAQSAPSNGKLSSTCARSVSTVCGTFSCNAGYTRSGSTSRTCQTNAAWSGSAASCSLTTDYCPLHAVPSNGVVSIGSCSTRRSIGEVCGTFSCNGGYSLNGVTSRTCSSGAVWSGASAPVCTKITNYCPALGAPTNGKLSTTCARSVGVVCGTFSCNAGYSLNGVTSRTCASSGAWTNSAASCALITNYCPLHAVPSNGVVSIGSCSTRRSIGETCGTFSCNGGYTLSGSTSRTCASGAVWSGSAPTCTKITNHCPALSAPANGKLSTTCARSVGTVCGTFSCNAGYVLGGATSRTCQGSGAWSGTAAVCTINNNYCPEHLAPTNGIISPSGSCASQRAIGETCGTFQCNGGYSLNGVTSRTCSSGGGWSGASAPSCAKITNHCPALSAPANGKLSTTCARSVGTVCGTFSCNAGYVLGGATSRTCQGSGAWSGTTAVCTINNNYCPEHLAPTNGIISPSGSCASQRAIGETCGTFQCNGGYSLNGVTSRTCSSGGGWSGASAPSCAKITNYCPALSAPTNGKLSTTCARSVGVVCGTFSCNAGYSLNGVTSRTCASSGSWTSSAASCALITNYCVELTAPTNGIISPSGSCASQRAIGETCGTFQCNAGYALSGSSSRTCSSGAAWSGTAASCSLITTYCPSLTNPTNGQAPSSYARSIGATASPYTCNAGYTISGSTSRTCASGGAWSGSAPTTVGSACSFSCQAGYTPSGSMSVTCSNAGTWSGTLGTCDATPNYCPLLTAPTNGNAPSGHGRTINSVASPYTCNAGYDVSGVTSRTCQAGGSWSSTAPTCVLDSSYCGTRPAAPTNGIGGACSYALGGTCSYSCSNGYEPLGSMSVTCASGPTWSGTLGTCVAKANYCPLLTNPTDGQAPGAYERKITSTASPYTCNNGYIVTAGSTSRTCQANSPTAGTWSGTVPTCSVDTSHCGPSPPPPPNFSIQSCSAAQDGECVYVCNNGYTLSGGDRYTCLANTNWGGTLGSCDATAGYCAVLSAPANGARGGCTGAIGSSCGPFSCNDGYALSGSTSRLCEDNGPASGTWTGSTASCSLITNYCSAKTAPANGCSFTCANGYQPSGMSSITCGSGAAWSAPFGSCVKISGYCTPDTAPANGQAAGGCSGELGTSCGPYTCNAGYTLGGTATRSCNANTAVSGTWTGSAVTCTLNPSYCPVPGTPLNGAVGSCTRSIGGSCGASCNNGYSTNGATTATCNGGPSWSAVFGDCSSDAGYCAVLTAPANGAFSGPCTGKIGSVCGPATCNAGYNLGGTAARSCSDNGPVAGSWSGTPTTCSLEPNYCSAVTAPANALRRELQQWVFDRGATSATCNAGPSWSAILSDCGKTTNYCAALTPPANGAFSGACSGEIGTSCGPATCNAGYNLGGTATRNCVDNGPVAGSWSGSTATCTLEPNYCPLPAAPANGALGTCDRHIGGTCSASCANGYSAAGSGTITCQAGPNWSDILGACTITDGYCAALPAPSNGQFSSACSGRIGSSCGPATCNAGYNLAGSATRNCVDNGPVAGSWDGTPATCTLEPSYCPLPAAPANGALGTCDRHIGGTCSASCANGYSAAGSATITCLDGPNWSDILGACTITDGYCAALPAPSNGQAAGGCNGRIGSSCGPASCNAGYNIGGSATRNCVDNGPAAGSWTGAPVTCSLEPNYCPQPPAPANAVIGSCVRAIGGNCSVSCNNGYTEGAVATTTCAAGPSWTATLTECVAYAGYCAPLSAPTNGAIGACSGAVGTSCGPASCNPGYNLGGSASRTCVADTAGAGAWTGAEATCVKEANYCPQPAAPPNSVLGACDLSIDGTCSFSCGNGYVPSGTTSITCSSGPAWSEPFGTCVEQANYCPAHGALTNGVNPSCNNTIGEDCGLFSCNAGYEITGSTQRTCNDNGPVAGCATDFSYCPVGPDAPGNGTRGVCDRYLFGQCLYACDDGYTLVGTPALTCNEGPVWSGTVPSCEPVIDYCAPITSIQFGTVPTCTNRINEQCGPFACTGDNVLFGSETLTCGTDGQWVEGIPFCSSTSQALSLVFSDNPVAISADGPGWKLAVQPRSSTNDTLAVSKDVAILALASSTMNIETRSIAPAAVWNAETFAFDIELVVRAAGTYSINVGLNGGIVGDSPYAVSVQPGAPSPKTSVASGAGLGLVSSDEELFSQNERVTFAVAPVDSYGNAIELAPAPPTSPFAATLKGDGTGTIVVDYVPEASGPMTGYVFAYTVPVGGLLTLSVTVNELPLADSPWLVQVAAVCPPGEKRIRITGPCVACEADTFSNAAGDECVACPTAMTSPERSEGAGNCTCLPGFYTSAGAPMTPEGVRACGACPVGAVCKGGAEPPFPRPGFYNVGDAFIACPQPSACLGSGACAAGYKGTSCTECQKGFYRMRETCYPCDETKAALVATTAVIVLLCFVGLLVYLNSREAHNRMYTAAAFMIGFNSLQISALYGDINLKWHPIARSFFNILSIANLNIEITSPECSFDMGDPWLVKWCTGLW</sequence>
<dbReference type="GO" id="GO:0030955">
    <property type="term" value="F:potassium ion binding"/>
    <property type="evidence" value="ECO:0007669"/>
    <property type="project" value="InterPro"/>
</dbReference>
<evidence type="ECO:0000256" key="3">
    <source>
        <dbReference type="ARBA" id="ARBA00008663"/>
    </source>
</evidence>
<feature type="domain" description="Sushi" evidence="21">
    <location>
        <begin position="1451"/>
        <end position="1510"/>
    </location>
</feature>
<feature type="domain" description="Sushi" evidence="21">
    <location>
        <begin position="1000"/>
        <end position="1063"/>
    </location>
</feature>
<dbReference type="Gene3D" id="2.10.70.10">
    <property type="entry name" value="Complement Module, domain 1"/>
    <property type="match status" value="29"/>
</dbReference>
<keyword evidence="14" id="KW-1015">Disulfide bond</keyword>
<feature type="domain" description="Sushi" evidence="21">
    <location>
        <begin position="1513"/>
        <end position="1576"/>
    </location>
</feature>
<feature type="domain" description="Sushi" evidence="21">
    <location>
        <begin position="1677"/>
        <end position="1736"/>
    </location>
</feature>
<keyword evidence="9" id="KW-0547">Nucleotide-binding</keyword>
<comment type="catalytic activity">
    <reaction evidence="17">
        <text>pyruvate + ATP = phosphoenolpyruvate + ADP + H(+)</text>
        <dbReference type="Rhea" id="RHEA:18157"/>
        <dbReference type="ChEBI" id="CHEBI:15361"/>
        <dbReference type="ChEBI" id="CHEBI:15378"/>
        <dbReference type="ChEBI" id="CHEBI:30616"/>
        <dbReference type="ChEBI" id="CHEBI:58702"/>
        <dbReference type="ChEBI" id="CHEBI:456216"/>
        <dbReference type="EC" id="2.7.1.40"/>
    </reaction>
</comment>
<dbReference type="InterPro" id="IPR036918">
    <property type="entry name" value="Pyrv_Knase_C_sf"/>
</dbReference>
<feature type="domain" description="Sushi" evidence="21">
    <location>
        <begin position="1322"/>
        <end position="1381"/>
    </location>
</feature>
<dbReference type="PRINTS" id="PR01050">
    <property type="entry name" value="PYRUVTKNASE"/>
</dbReference>
<evidence type="ECO:0000256" key="18">
    <source>
        <dbReference type="SAM" id="MobiDB-lite"/>
    </source>
</evidence>
<feature type="domain" description="Sushi" evidence="21">
    <location>
        <begin position="2533"/>
        <end position="2596"/>
    </location>
</feature>
<evidence type="ECO:0000256" key="1">
    <source>
        <dbReference type="ARBA" id="ARBA00001958"/>
    </source>
</evidence>
<dbReference type="EC" id="2.7.1.40" evidence="4 17"/>
<comment type="pathway">
    <text evidence="2 17">Carbohydrate degradation; glycolysis; pyruvate from D-glyceraldehyde 3-phosphate: step 5/5.</text>
</comment>
<keyword evidence="23" id="KW-1185">Reference proteome</keyword>
<name>A0A0L0DUK4_THETB</name>
<dbReference type="InterPro" id="IPR040442">
    <property type="entry name" value="Pyrv_kinase-like_dom_sf"/>
</dbReference>
<dbReference type="UniPathway" id="UPA00109">
    <property type="reaction ID" value="UER00188"/>
</dbReference>
<feature type="domain" description="Sushi" evidence="21">
    <location>
        <begin position="1384"/>
        <end position="1448"/>
    </location>
</feature>
<dbReference type="Gene3D" id="4.10.1240.10">
    <property type="entry name" value="GPCR, family 2, extracellular hormone receptor domain"/>
    <property type="match status" value="1"/>
</dbReference>
<gene>
    <name evidence="22" type="ORF">AMSG_12417</name>
</gene>
<dbReference type="Proteomes" id="UP000054408">
    <property type="component" value="Unassembled WGS sequence"/>
</dbReference>
<dbReference type="InterPro" id="IPR013783">
    <property type="entry name" value="Ig-like_fold"/>
</dbReference>
<feature type="domain" description="Sushi" evidence="21">
    <location>
        <begin position="2407"/>
        <end position="2470"/>
    </location>
</feature>
<feature type="repeat" description="Filamin" evidence="16">
    <location>
        <begin position="2968"/>
        <end position="3065"/>
    </location>
</feature>
<accession>A0A0L0DUK4</accession>
<dbReference type="eggNOG" id="KOG2323">
    <property type="taxonomic scope" value="Eukaryota"/>
</dbReference>
<dbReference type="SUPFAM" id="SSF52935">
    <property type="entry name" value="PK C-terminal domain-like"/>
    <property type="match status" value="1"/>
</dbReference>
<dbReference type="Gene3D" id="3.20.20.60">
    <property type="entry name" value="Phosphoenolpyruvate-binding domains"/>
    <property type="match status" value="1"/>
</dbReference>
<dbReference type="InterPro" id="IPR036445">
    <property type="entry name" value="GPCR_2_extracell_dom_sf"/>
</dbReference>
<dbReference type="Gene3D" id="3.40.1380.20">
    <property type="entry name" value="Pyruvate kinase, C-terminal domain"/>
    <property type="match status" value="1"/>
</dbReference>
<dbReference type="GO" id="GO:0000287">
    <property type="term" value="F:magnesium ion binding"/>
    <property type="evidence" value="ECO:0007669"/>
    <property type="project" value="InterPro"/>
</dbReference>
<dbReference type="Gene3D" id="2.40.33.10">
    <property type="entry name" value="PK beta-barrel domain-like"/>
    <property type="match status" value="1"/>
</dbReference>
<dbReference type="SMART" id="SM00032">
    <property type="entry name" value="CCP"/>
    <property type="match status" value="32"/>
</dbReference>
<dbReference type="PROSITE" id="PS50227">
    <property type="entry name" value="G_PROTEIN_RECEP_F2_3"/>
    <property type="match status" value="1"/>
</dbReference>
<evidence type="ECO:0000313" key="23">
    <source>
        <dbReference type="Proteomes" id="UP000054408"/>
    </source>
</evidence>
<evidence type="ECO:0000256" key="4">
    <source>
        <dbReference type="ARBA" id="ARBA00012142"/>
    </source>
</evidence>
<reference evidence="22 23" key="1">
    <citation type="submission" date="2010-05" db="EMBL/GenBank/DDBJ databases">
        <title>The Genome Sequence of Thecamonas trahens ATCC 50062.</title>
        <authorList>
            <consortium name="The Broad Institute Genome Sequencing Platform"/>
            <person name="Russ C."/>
            <person name="Cuomo C."/>
            <person name="Shea T."/>
            <person name="Young S.K."/>
            <person name="Zeng Q."/>
            <person name="Koehrsen M."/>
            <person name="Haas B."/>
            <person name="Borodovsky M."/>
            <person name="Guigo R."/>
            <person name="Alvarado L."/>
            <person name="Berlin A."/>
            <person name="Bochicchio J."/>
            <person name="Borenstein D."/>
            <person name="Chapman S."/>
            <person name="Chen Z."/>
            <person name="Freedman E."/>
            <person name="Gellesch M."/>
            <person name="Goldberg J."/>
            <person name="Griggs A."/>
            <person name="Gujja S."/>
            <person name="Heilman E."/>
            <person name="Heiman D."/>
            <person name="Hepburn T."/>
            <person name="Howarth C."/>
            <person name="Jen D."/>
            <person name="Larson L."/>
            <person name="Mehta T."/>
            <person name="Park D."/>
            <person name="Pearson M."/>
            <person name="Roberts A."/>
            <person name="Saif S."/>
            <person name="Shenoy N."/>
            <person name="Sisk P."/>
            <person name="Stolte C."/>
            <person name="Sykes S."/>
            <person name="Thomson T."/>
            <person name="Walk T."/>
            <person name="White J."/>
            <person name="Yandava C."/>
            <person name="Burger G."/>
            <person name="Gray M.W."/>
            <person name="Holland P.W.H."/>
            <person name="King N."/>
            <person name="Lang F.B.F."/>
            <person name="Roger A.J."/>
            <person name="Ruiz-Trillo I."/>
            <person name="Lander E."/>
            <person name="Nusbaum C."/>
        </authorList>
    </citation>
    <scope>NUCLEOTIDE SEQUENCE [LARGE SCALE GENOMIC DNA]</scope>
    <source>
        <strain evidence="22 23">ATCC 50062</strain>
    </source>
</reference>
<feature type="compositionally biased region" description="Low complexity" evidence="18">
    <location>
        <begin position="673"/>
        <end position="689"/>
    </location>
</feature>
<feature type="domain" description="Sushi" evidence="21">
    <location>
        <begin position="2281"/>
        <end position="2344"/>
    </location>
</feature>
<feature type="domain" description="Sushi" evidence="21">
    <location>
        <begin position="2041"/>
        <end position="2104"/>
    </location>
</feature>
<keyword evidence="19" id="KW-0472">Membrane</keyword>
<dbReference type="InterPro" id="IPR015813">
    <property type="entry name" value="Pyrv/PenolPyrv_kinase-like_dom"/>
</dbReference>
<feature type="compositionally biased region" description="Polar residues" evidence="18">
    <location>
        <begin position="629"/>
        <end position="647"/>
    </location>
</feature>
<dbReference type="InterPro" id="IPR015793">
    <property type="entry name" value="Pyrv_Knase_brl"/>
</dbReference>
<keyword evidence="15" id="KW-0670">Pyruvate</keyword>
<keyword evidence="11" id="KW-0067">ATP-binding</keyword>
<feature type="domain" description="Sushi" evidence="21">
    <location>
        <begin position="2347"/>
        <end position="2404"/>
    </location>
</feature>
<dbReference type="InterPro" id="IPR015795">
    <property type="entry name" value="Pyrv_Knase_C"/>
</dbReference>